<feature type="transmembrane region" description="Helical" evidence="5">
    <location>
        <begin position="372"/>
        <end position="393"/>
    </location>
</feature>
<feature type="chain" id="PRO_5022921314" description="diguanylate cyclase" evidence="6">
    <location>
        <begin position="25"/>
        <end position="609"/>
    </location>
</feature>
<evidence type="ECO:0000256" key="2">
    <source>
        <dbReference type="ARBA" id="ARBA00012528"/>
    </source>
</evidence>
<protein>
    <recommendedName>
        <fullName evidence="2">diguanylate cyclase</fullName>
        <ecNumber evidence="2">2.7.7.65</ecNumber>
    </recommendedName>
</protein>
<keyword evidence="9" id="KW-1185">Reference proteome</keyword>
<dbReference type="Pfam" id="PF00990">
    <property type="entry name" value="GGDEF"/>
    <property type="match status" value="1"/>
</dbReference>
<proteinExistence type="predicted"/>
<dbReference type="GO" id="GO:0005886">
    <property type="term" value="C:plasma membrane"/>
    <property type="evidence" value="ECO:0007669"/>
    <property type="project" value="TreeGrafter"/>
</dbReference>
<dbReference type="InterPro" id="IPR029787">
    <property type="entry name" value="Nucleotide_cyclase"/>
</dbReference>
<dbReference type="NCBIfam" id="TIGR00254">
    <property type="entry name" value="GGDEF"/>
    <property type="match status" value="1"/>
</dbReference>
<reference evidence="8 9" key="1">
    <citation type="submission" date="2019-09" db="EMBL/GenBank/DDBJ databases">
        <title>Arenimonas chukotkensis sp. nov., a bacterium isolated from Chukotka hot spring, Arctic region, Russia.</title>
        <authorList>
            <person name="Zayulina K.S."/>
            <person name="Prokofeva M.I."/>
            <person name="Elcheninov A.G."/>
            <person name="Novikov A."/>
            <person name="Kochetkova T.V."/>
            <person name="Kublanov I.V."/>
        </authorList>
    </citation>
    <scope>NUCLEOTIDE SEQUENCE [LARGE SCALE GENOMIC DNA]</scope>
    <source>
        <strain evidence="8 9">3729k</strain>
    </source>
</reference>
<evidence type="ECO:0000256" key="3">
    <source>
        <dbReference type="ARBA" id="ARBA00034247"/>
    </source>
</evidence>
<evidence type="ECO:0000256" key="1">
    <source>
        <dbReference type="ARBA" id="ARBA00001946"/>
    </source>
</evidence>
<dbReference type="PANTHER" id="PTHR45138">
    <property type="entry name" value="REGULATORY COMPONENTS OF SENSORY TRANSDUCTION SYSTEM"/>
    <property type="match status" value="1"/>
</dbReference>
<evidence type="ECO:0000313" key="8">
    <source>
        <dbReference type="EMBL" id="KAA2284524.1"/>
    </source>
</evidence>
<dbReference type="Gene3D" id="2.60.40.2380">
    <property type="match status" value="1"/>
</dbReference>
<dbReference type="InterPro" id="IPR050469">
    <property type="entry name" value="Diguanylate_Cyclase"/>
</dbReference>
<dbReference type="Pfam" id="PF07696">
    <property type="entry name" value="7TMR-DISMED2"/>
    <property type="match status" value="1"/>
</dbReference>
<dbReference type="InterPro" id="IPR043128">
    <property type="entry name" value="Rev_trsase/Diguanyl_cyclase"/>
</dbReference>
<dbReference type="GO" id="GO:0052621">
    <property type="term" value="F:diguanylate cyclase activity"/>
    <property type="evidence" value="ECO:0007669"/>
    <property type="project" value="UniProtKB-EC"/>
</dbReference>
<feature type="signal peptide" evidence="6">
    <location>
        <begin position="1"/>
        <end position="24"/>
    </location>
</feature>
<dbReference type="InterPro" id="IPR011623">
    <property type="entry name" value="7TMR_DISM_rcpt_extracell_dom1"/>
</dbReference>
<evidence type="ECO:0000313" key="9">
    <source>
        <dbReference type="Proteomes" id="UP000322165"/>
    </source>
</evidence>
<reference evidence="8 9" key="2">
    <citation type="submission" date="2019-09" db="EMBL/GenBank/DDBJ databases">
        <authorList>
            <person name="Mazur A."/>
        </authorList>
    </citation>
    <scope>NUCLEOTIDE SEQUENCE [LARGE SCALE GENOMIC DNA]</scope>
    <source>
        <strain evidence="8 9">3729k</strain>
    </source>
</reference>
<keyword evidence="5" id="KW-1133">Transmembrane helix</keyword>
<feature type="transmembrane region" description="Helical" evidence="5">
    <location>
        <begin position="285"/>
        <end position="303"/>
    </location>
</feature>
<dbReference type="FunFam" id="3.30.70.270:FF:000001">
    <property type="entry name" value="Diguanylate cyclase domain protein"/>
    <property type="match status" value="1"/>
</dbReference>
<name>A0A5B2ZBH1_9GAMM</name>
<evidence type="ECO:0000256" key="5">
    <source>
        <dbReference type="SAM" id="Phobius"/>
    </source>
</evidence>
<feature type="coiled-coil region" evidence="4">
    <location>
        <begin position="392"/>
        <end position="441"/>
    </location>
</feature>
<organism evidence="8 9">
    <name type="scientific">Arenimonas fontis</name>
    <dbReference type="NCBI Taxonomy" id="2608255"/>
    <lineage>
        <taxon>Bacteria</taxon>
        <taxon>Pseudomonadati</taxon>
        <taxon>Pseudomonadota</taxon>
        <taxon>Gammaproteobacteria</taxon>
        <taxon>Lysobacterales</taxon>
        <taxon>Lysobacteraceae</taxon>
        <taxon>Arenimonas</taxon>
    </lineage>
</organism>
<dbReference type="GO" id="GO:0043709">
    <property type="term" value="P:cell adhesion involved in single-species biofilm formation"/>
    <property type="evidence" value="ECO:0007669"/>
    <property type="project" value="TreeGrafter"/>
</dbReference>
<comment type="caution">
    <text evidence="8">The sequence shown here is derived from an EMBL/GenBank/DDBJ whole genome shotgun (WGS) entry which is preliminary data.</text>
</comment>
<dbReference type="PROSITE" id="PS50887">
    <property type="entry name" value="GGDEF"/>
    <property type="match status" value="1"/>
</dbReference>
<evidence type="ECO:0000259" key="7">
    <source>
        <dbReference type="PROSITE" id="PS50887"/>
    </source>
</evidence>
<keyword evidence="5" id="KW-0472">Membrane</keyword>
<feature type="transmembrane region" description="Helical" evidence="5">
    <location>
        <begin position="219"/>
        <end position="242"/>
    </location>
</feature>
<dbReference type="EMBL" id="VUOD01000006">
    <property type="protein sequence ID" value="KAA2284524.1"/>
    <property type="molecule type" value="Genomic_DNA"/>
</dbReference>
<feature type="transmembrane region" description="Helical" evidence="5">
    <location>
        <begin position="193"/>
        <end position="212"/>
    </location>
</feature>
<dbReference type="EC" id="2.7.7.65" evidence="2"/>
<dbReference type="AlphaFoldDB" id="A0A5B2ZBH1"/>
<dbReference type="InterPro" id="IPR000160">
    <property type="entry name" value="GGDEF_dom"/>
</dbReference>
<feature type="transmembrane region" description="Helical" evidence="5">
    <location>
        <begin position="340"/>
        <end position="360"/>
    </location>
</feature>
<feature type="transmembrane region" description="Helical" evidence="5">
    <location>
        <begin position="309"/>
        <end position="328"/>
    </location>
</feature>
<feature type="domain" description="GGDEF" evidence="7">
    <location>
        <begin position="469"/>
        <end position="604"/>
    </location>
</feature>
<comment type="catalytic activity">
    <reaction evidence="3">
        <text>2 GTP = 3',3'-c-di-GMP + 2 diphosphate</text>
        <dbReference type="Rhea" id="RHEA:24898"/>
        <dbReference type="ChEBI" id="CHEBI:33019"/>
        <dbReference type="ChEBI" id="CHEBI:37565"/>
        <dbReference type="ChEBI" id="CHEBI:58805"/>
        <dbReference type="EC" id="2.7.7.65"/>
    </reaction>
</comment>
<gene>
    <name evidence="8" type="ORF">F0415_09375</name>
</gene>
<dbReference type="Gene3D" id="3.30.70.270">
    <property type="match status" value="1"/>
</dbReference>
<sequence length="609" mass="68859">MFWKGGLLSLLLLALALAALPARADGTLVLDGSRQRVPLAPHLGYRVDPDGRADAAVMFEQARYGGFAPLPHGDATFGFTEGAHWFHAELFNQNAREQRWLLVLHYPLLDNVDFYLRYPDGHVEHMASGDALPFSARAIRYRHPNFWVDLPQRSRVELLVRVSTRSSMQVPLSLYTPTAFAEMERDSQFGIGLFYGILLALFFYNLVLWLSLRDRTHLWYTLHVAGFGLVIFCLNGLAFEYLWPNSPWLANQAIPLSMALSQITMHQFCREFLELRQRQPLGDRLTLAFIGFFVLAGIASFFLPYREVVRPLTLAVFPGAALIVLLAVNAIRRGYAPARIFLMAWAFLLLGIALYASVSFGLLPKTFVTEYAIQIGSALEMILLSFALAYRYARLRGENERLVREHNEQLERHVARRTSELSTALEQLAEANQRLRESNRHDALTGLLNRRRFREVFEHQLQQAEEARRPLGVLLMDMDHFKDINDRHGHLAGDECLRWLGRCLQDSLAGHGAIMARFGGEEFVVVLPDVEGQRLLQLAEQLRARINDQPVHHDGEEIRLSASIGAFVLRPGSGLGVDGALQRADDALYAAKDRGRNCVHLAEDLHPLP</sequence>
<dbReference type="CDD" id="cd01949">
    <property type="entry name" value="GGDEF"/>
    <property type="match status" value="1"/>
</dbReference>
<dbReference type="SUPFAM" id="SSF55073">
    <property type="entry name" value="Nucleotide cyclase"/>
    <property type="match status" value="1"/>
</dbReference>
<dbReference type="Pfam" id="PF07695">
    <property type="entry name" value="7TMR-DISM_7TM"/>
    <property type="match status" value="1"/>
</dbReference>
<keyword evidence="5" id="KW-0812">Transmembrane</keyword>
<dbReference type="InterPro" id="IPR011622">
    <property type="entry name" value="7TMR_DISM_rcpt_extracell_dom2"/>
</dbReference>
<evidence type="ECO:0000256" key="4">
    <source>
        <dbReference type="SAM" id="Coils"/>
    </source>
</evidence>
<evidence type="ECO:0000256" key="6">
    <source>
        <dbReference type="SAM" id="SignalP"/>
    </source>
</evidence>
<dbReference type="PANTHER" id="PTHR45138:SF9">
    <property type="entry name" value="DIGUANYLATE CYCLASE DGCM-RELATED"/>
    <property type="match status" value="1"/>
</dbReference>
<dbReference type="SMART" id="SM00267">
    <property type="entry name" value="GGDEF"/>
    <property type="match status" value="1"/>
</dbReference>
<accession>A0A5B2ZBH1</accession>
<dbReference type="RefSeq" id="WP_149860957.1">
    <property type="nucleotide sequence ID" value="NZ_VUOD01000006.1"/>
</dbReference>
<keyword evidence="4" id="KW-0175">Coiled coil</keyword>
<keyword evidence="6" id="KW-0732">Signal</keyword>
<dbReference type="GO" id="GO:1902201">
    <property type="term" value="P:negative regulation of bacterial-type flagellum-dependent cell motility"/>
    <property type="evidence" value="ECO:0007669"/>
    <property type="project" value="TreeGrafter"/>
</dbReference>
<comment type="cofactor">
    <cofactor evidence="1">
        <name>Mg(2+)</name>
        <dbReference type="ChEBI" id="CHEBI:18420"/>
    </cofactor>
</comment>
<dbReference type="Proteomes" id="UP000322165">
    <property type="component" value="Unassembled WGS sequence"/>
</dbReference>